<reference evidence="2" key="2">
    <citation type="submission" date="2016-02" db="EMBL/GenBank/DDBJ databases">
        <title>Genome sequence of Clostridium beijerinckii strain 59B.</title>
        <authorList>
            <person name="Little G.T."/>
            <person name="Minton N.P."/>
        </authorList>
    </citation>
    <scope>NUCLEOTIDE SEQUENCE</scope>
    <source>
        <strain evidence="2">NCIMB 14988</strain>
    </source>
</reference>
<dbReference type="Proteomes" id="UP000031866">
    <property type="component" value="Chromosome"/>
</dbReference>
<dbReference type="Proteomes" id="UP001194098">
    <property type="component" value="Unassembled WGS sequence"/>
</dbReference>
<organism evidence="2 6">
    <name type="scientific">Clostridium beijerinckii</name>
    <name type="common">Clostridium MP</name>
    <dbReference type="NCBI Taxonomy" id="1520"/>
    <lineage>
        <taxon>Bacteria</taxon>
        <taxon>Bacillati</taxon>
        <taxon>Bacillota</taxon>
        <taxon>Clostridia</taxon>
        <taxon>Eubacteriales</taxon>
        <taxon>Clostridiaceae</taxon>
        <taxon>Clostridium</taxon>
    </lineage>
</organism>
<reference evidence="5" key="4">
    <citation type="submission" date="2020-06" db="EMBL/GenBank/DDBJ databases">
        <title>Genomic insights into acetone-butanol-ethanol (ABE) fermentation by sequencing solventogenic clostridia strains.</title>
        <authorList>
            <person name="Brown S."/>
        </authorList>
    </citation>
    <scope>NUCLEOTIDE SEQUENCE</scope>
    <source>
        <strain evidence="5">DJ123</strain>
    </source>
</reference>
<feature type="signal peptide" evidence="1">
    <location>
        <begin position="1"/>
        <end position="23"/>
    </location>
</feature>
<proteinExistence type="predicted"/>
<evidence type="ECO:0000313" key="2">
    <source>
        <dbReference type="EMBL" id="AJH01035.1"/>
    </source>
</evidence>
<dbReference type="EMBL" id="JABAGV010000038">
    <property type="protein sequence ID" value="MBC2475919.1"/>
    <property type="molecule type" value="Genomic_DNA"/>
</dbReference>
<name>A0A0B5QFD3_CLOBE</name>
<dbReference type="OMA" id="NLRIGPI"/>
<evidence type="ECO:0008006" key="7">
    <source>
        <dbReference type="Google" id="ProtNLM"/>
    </source>
</evidence>
<dbReference type="RefSeq" id="WP_012060152.1">
    <property type="nucleotide sequence ID" value="NZ_CP010086.2"/>
</dbReference>
<evidence type="ECO:0000313" key="4">
    <source>
        <dbReference type="EMBL" id="MBF7809247.1"/>
    </source>
</evidence>
<reference evidence="3" key="3">
    <citation type="submission" date="2020-04" db="EMBL/GenBank/DDBJ databases">
        <authorList>
            <person name="Brown S."/>
        </authorList>
    </citation>
    <scope>NUCLEOTIDE SEQUENCE</scope>
    <source>
        <strain evidence="3">DJ015</strain>
    </source>
</reference>
<dbReference type="EMBL" id="JABTDW010000001">
    <property type="protein sequence ID" value="NSB13296.1"/>
    <property type="molecule type" value="Genomic_DNA"/>
</dbReference>
<reference evidence="3" key="6">
    <citation type="journal article" date="2022" name="Nat. Biotechnol.">
        <title>Carbon-negative production of acetone and isopropanol by gas fermentation at industrial pilot scale.</title>
        <authorList>
            <person name="Liew F.E."/>
            <person name="Nogle R."/>
            <person name="Abdalla T."/>
            <person name="Rasor B.J."/>
            <person name="Canter C."/>
            <person name="Jensen R.O."/>
            <person name="Wang L."/>
            <person name="Strutz J."/>
            <person name="Chirania P."/>
            <person name="De Tissera S."/>
            <person name="Mueller A.P."/>
            <person name="Ruan Z."/>
            <person name="Gao A."/>
            <person name="Tran L."/>
            <person name="Engle N.L."/>
            <person name="Bromley J.C."/>
            <person name="Daniell J."/>
            <person name="Conrado R."/>
            <person name="Tschaplinski T.J."/>
            <person name="Giannone R.J."/>
            <person name="Hettich R.L."/>
            <person name="Karim A.S."/>
            <person name="Simpson S.D."/>
            <person name="Brown S.D."/>
            <person name="Leang C."/>
            <person name="Jewett M.C."/>
            <person name="Kopke M."/>
        </authorList>
    </citation>
    <scope>NUCLEOTIDE SEQUENCE</scope>
    <source>
        <strain evidence="3">DJ015</strain>
    </source>
</reference>
<dbReference type="Proteomes" id="UP000631418">
    <property type="component" value="Unassembled WGS sequence"/>
</dbReference>
<evidence type="ECO:0000313" key="5">
    <source>
        <dbReference type="EMBL" id="NSB13296.1"/>
    </source>
</evidence>
<dbReference type="OrthoDB" id="1931836at2"/>
<dbReference type="Proteomes" id="UP000822184">
    <property type="component" value="Unassembled WGS sequence"/>
</dbReference>
<evidence type="ECO:0000313" key="3">
    <source>
        <dbReference type="EMBL" id="MBC2475919.1"/>
    </source>
</evidence>
<dbReference type="EMBL" id="JADOEF010000001">
    <property type="protein sequence ID" value="MBF7809247.1"/>
    <property type="molecule type" value="Genomic_DNA"/>
</dbReference>
<reference evidence="4" key="5">
    <citation type="submission" date="2020-11" db="EMBL/GenBank/DDBJ databases">
        <authorList>
            <person name="Thieme N."/>
            <person name="Liebl W."/>
            <person name="Zverlov V."/>
        </authorList>
    </citation>
    <scope>NUCLEOTIDE SEQUENCE</scope>
    <source>
        <strain evidence="4">NT08</strain>
    </source>
</reference>
<accession>A0A0B5QFD3</accession>
<protein>
    <recommendedName>
        <fullName evidence="7">DUF5666 domain-containing protein</fullName>
    </recommendedName>
</protein>
<dbReference type="AlphaFoldDB" id="A0A0B5QFD3"/>
<evidence type="ECO:0000256" key="1">
    <source>
        <dbReference type="SAM" id="SignalP"/>
    </source>
</evidence>
<feature type="chain" id="PRO_5010611700" description="DUF5666 domain-containing protein" evidence="1">
    <location>
        <begin position="24"/>
        <end position="108"/>
    </location>
</feature>
<keyword evidence="1" id="KW-0732">Signal</keyword>
<evidence type="ECO:0000313" key="6">
    <source>
        <dbReference type="Proteomes" id="UP000031866"/>
    </source>
</evidence>
<reference evidence="6" key="1">
    <citation type="submission" date="2014-12" db="EMBL/GenBank/DDBJ databases">
        <title>Genome sequence of Clostridium beijerinckii strain 59B.</title>
        <authorList>
            <person name="Little G.T."/>
            <person name="Minton N.P."/>
        </authorList>
    </citation>
    <scope>NUCLEOTIDE SEQUENCE [LARGE SCALE GENOMIC DNA]</scope>
    <source>
        <strain evidence="6">59B</strain>
    </source>
</reference>
<gene>
    <name evidence="5" type="ORF">BCD95_001555</name>
    <name evidence="3" type="ORF">HGI39_14685</name>
    <name evidence="4" type="ORF">IS491_11305</name>
    <name evidence="2" type="ORF">LF65_04498</name>
</gene>
<dbReference type="EMBL" id="CP010086">
    <property type="protein sequence ID" value="AJH01035.1"/>
    <property type="molecule type" value="Genomic_DNA"/>
</dbReference>
<sequence length="108" mass="11906">MKIKNFLATLLIFFIFTISNANATIPIANTYKQGIYKISESSKENYTAKLITPNNITSLIVIDPDGDIKFFKRFDTVNETINLGPMVKGDIVSIIGNGEIAANFISIS</sequence>
<dbReference type="KEGG" id="cbei:LF65_04498"/>